<dbReference type="SMART" id="SM00382">
    <property type="entry name" value="AAA"/>
    <property type="match status" value="2"/>
</dbReference>
<feature type="transmembrane region" description="Helical" evidence="9">
    <location>
        <begin position="675"/>
        <end position="696"/>
    </location>
</feature>
<feature type="region of interest" description="Disordered" evidence="8">
    <location>
        <begin position="1500"/>
        <end position="1534"/>
    </location>
</feature>
<evidence type="ECO:0000259" key="11">
    <source>
        <dbReference type="PROSITE" id="PS50929"/>
    </source>
</evidence>
<feature type="region of interest" description="Disordered" evidence="8">
    <location>
        <begin position="1740"/>
        <end position="1776"/>
    </location>
</feature>
<comment type="subcellular location">
    <subcellularLocation>
        <location evidence="1">Membrane</location>
    </subcellularLocation>
</comment>
<dbReference type="RefSeq" id="XP_049302615.1">
    <property type="nucleotide sequence ID" value="XM_049446658.1"/>
</dbReference>
<keyword evidence="3 9" id="KW-0812">Transmembrane</keyword>
<name>A0ABM3J0F8_BACDO</name>
<keyword evidence="7 9" id="KW-0472">Membrane</keyword>
<dbReference type="PROSITE" id="PS50929">
    <property type="entry name" value="ABC_TM1F"/>
    <property type="match status" value="2"/>
</dbReference>
<dbReference type="InterPro" id="IPR017871">
    <property type="entry name" value="ABC_transporter-like_CS"/>
</dbReference>
<keyword evidence="2" id="KW-0813">Transport</keyword>
<gene>
    <name evidence="13 14" type="primary">LOC105232446</name>
</gene>
<feature type="transmembrane region" description="Helical" evidence="9">
    <location>
        <begin position="2014"/>
        <end position="2044"/>
    </location>
</feature>
<dbReference type="CDD" id="cd03244">
    <property type="entry name" value="ABCC_MRP_domain2"/>
    <property type="match status" value="1"/>
</dbReference>
<dbReference type="Gene3D" id="3.40.50.300">
    <property type="entry name" value="P-loop containing nucleotide triphosphate hydrolases"/>
    <property type="match status" value="2"/>
</dbReference>
<evidence type="ECO:0000313" key="14">
    <source>
        <dbReference type="RefSeq" id="XP_049302615.1"/>
    </source>
</evidence>
<feature type="domain" description="ABC transporter" evidence="10">
    <location>
        <begin position="1046"/>
        <end position="1274"/>
    </location>
</feature>
<feature type="compositionally biased region" description="Polar residues" evidence="8">
    <location>
        <begin position="1508"/>
        <end position="1520"/>
    </location>
</feature>
<dbReference type="Gene3D" id="1.20.1560.10">
    <property type="entry name" value="ABC transporter type 1, transmembrane domain"/>
    <property type="match status" value="2"/>
</dbReference>
<keyword evidence="5 13" id="KW-0067">ATP-binding</keyword>
<dbReference type="Proteomes" id="UP001652620">
    <property type="component" value="Chromosome 1"/>
</dbReference>
<dbReference type="InterPro" id="IPR050173">
    <property type="entry name" value="ABC_transporter_C-like"/>
</dbReference>
<dbReference type="PANTHER" id="PTHR24223:SF461">
    <property type="entry name" value="ATP-BINDING CASSETTE SUB-FAMILY C MEMBER SUR"/>
    <property type="match status" value="1"/>
</dbReference>
<dbReference type="PANTHER" id="PTHR24223">
    <property type="entry name" value="ATP-BINDING CASSETTE SUB-FAMILY C"/>
    <property type="match status" value="1"/>
</dbReference>
<feature type="transmembrane region" description="Helical" evidence="9">
    <location>
        <begin position="2165"/>
        <end position="2184"/>
    </location>
</feature>
<evidence type="ECO:0000256" key="5">
    <source>
        <dbReference type="ARBA" id="ARBA00022840"/>
    </source>
</evidence>
<feature type="region of interest" description="Disordered" evidence="8">
    <location>
        <begin position="1392"/>
        <end position="1438"/>
    </location>
</feature>
<dbReference type="InterPro" id="IPR036640">
    <property type="entry name" value="ABC1_TM_sf"/>
</dbReference>
<feature type="compositionally biased region" description="Polar residues" evidence="8">
    <location>
        <begin position="1665"/>
        <end position="1692"/>
    </location>
</feature>
<dbReference type="InterPro" id="IPR003439">
    <property type="entry name" value="ABC_transporter-like_ATP-bd"/>
</dbReference>
<feature type="region of interest" description="Disordered" evidence="8">
    <location>
        <begin position="1603"/>
        <end position="1632"/>
    </location>
</feature>
<dbReference type="InterPro" id="IPR027417">
    <property type="entry name" value="P-loop_NTPase"/>
</dbReference>
<accession>A0ABM3J0F8</accession>
<feature type="compositionally biased region" description="Acidic residues" evidence="8">
    <location>
        <begin position="1397"/>
        <end position="1426"/>
    </location>
</feature>
<dbReference type="InterPro" id="IPR003593">
    <property type="entry name" value="AAA+_ATPase"/>
</dbReference>
<feature type="transmembrane region" description="Helical" evidence="9">
    <location>
        <begin position="783"/>
        <end position="808"/>
    </location>
</feature>
<feature type="transmembrane region" description="Helical" evidence="9">
    <location>
        <begin position="2120"/>
        <end position="2144"/>
    </location>
</feature>
<evidence type="ECO:0000256" key="6">
    <source>
        <dbReference type="ARBA" id="ARBA00022989"/>
    </source>
</evidence>
<feature type="domain" description="ABC transporter" evidence="10">
    <location>
        <begin position="2278"/>
        <end position="2512"/>
    </location>
</feature>
<keyword evidence="6 9" id="KW-1133">Transmembrane helix</keyword>
<feature type="region of interest" description="Disordered" evidence="8">
    <location>
        <begin position="1660"/>
        <end position="1692"/>
    </location>
</feature>
<dbReference type="CDD" id="cd18602">
    <property type="entry name" value="ABC_6TM_SUR1_D2_like"/>
    <property type="match status" value="1"/>
</dbReference>
<feature type="transmembrane region" description="Helical" evidence="9">
    <location>
        <begin position="828"/>
        <end position="851"/>
    </location>
</feature>
<dbReference type="GeneID" id="105232446"/>
<keyword evidence="4" id="KW-0547">Nucleotide-binding</keyword>
<dbReference type="Pfam" id="PF00664">
    <property type="entry name" value="ABC_membrane"/>
    <property type="match status" value="2"/>
</dbReference>
<evidence type="ECO:0000259" key="10">
    <source>
        <dbReference type="PROSITE" id="PS50893"/>
    </source>
</evidence>
<feature type="compositionally biased region" description="Low complexity" evidence="8">
    <location>
        <begin position="393"/>
        <end position="409"/>
    </location>
</feature>
<dbReference type="SUPFAM" id="SSF52540">
    <property type="entry name" value="P-loop containing nucleoside triphosphate hydrolases"/>
    <property type="match status" value="2"/>
</dbReference>
<dbReference type="GO" id="GO:0005524">
    <property type="term" value="F:ATP binding"/>
    <property type="evidence" value="ECO:0007669"/>
    <property type="project" value="UniProtKB-KW"/>
</dbReference>
<evidence type="ECO:0000256" key="4">
    <source>
        <dbReference type="ARBA" id="ARBA00022741"/>
    </source>
</evidence>
<protein>
    <submittedName>
        <fullName evidence="13 14">ATP-binding cassette sub-family C member Sur</fullName>
    </submittedName>
</protein>
<keyword evidence="12" id="KW-1185">Reference proteome</keyword>
<reference evidence="12 13" key="1">
    <citation type="submission" date="2025-05" db="UniProtKB">
        <authorList>
            <consortium name="RefSeq"/>
        </authorList>
    </citation>
    <scope>NUCLEOTIDE SEQUENCE [LARGE SCALE GENOMIC DNA]</scope>
    <source>
        <tissue evidence="13 14">Adult</tissue>
    </source>
</reference>
<evidence type="ECO:0000256" key="2">
    <source>
        <dbReference type="ARBA" id="ARBA00022448"/>
    </source>
</evidence>
<feature type="transmembrane region" description="Helical" evidence="9">
    <location>
        <begin position="29"/>
        <end position="47"/>
    </location>
</feature>
<evidence type="ECO:0000313" key="13">
    <source>
        <dbReference type="RefSeq" id="XP_049302613.1"/>
    </source>
</evidence>
<feature type="transmembrane region" description="Helical" evidence="9">
    <location>
        <begin position="1929"/>
        <end position="1951"/>
    </location>
</feature>
<evidence type="ECO:0000256" key="9">
    <source>
        <dbReference type="SAM" id="Phobius"/>
    </source>
</evidence>
<evidence type="ECO:0000256" key="1">
    <source>
        <dbReference type="ARBA" id="ARBA00004370"/>
    </source>
</evidence>
<proteinExistence type="predicted"/>
<feature type="compositionally biased region" description="Low complexity" evidence="8">
    <location>
        <begin position="1521"/>
        <end position="1534"/>
    </location>
</feature>
<dbReference type="SUPFAM" id="SSF90123">
    <property type="entry name" value="ABC transporter transmembrane region"/>
    <property type="match status" value="2"/>
</dbReference>
<dbReference type="InterPro" id="IPR011527">
    <property type="entry name" value="ABC1_TM_dom"/>
</dbReference>
<evidence type="ECO:0000256" key="3">
    <source>
        <dbReference type="ARBA" id="ARBA00022692"/>
    </source>
</evidence>
<dbReference type="PROSITE" id="PS00211">
    <property type="entry name" value="ABC_TRANSPORTER_1"/>
    <property type="match status" value="2"/>
</dbReference>
<dbReference type="Pfam" id="PF00005">
    <property type="entry name" value="ABC_tran"/>
    <property type="match status" value="2"/>
</dbReference>
<evidence type="ECO:0000313" key="12">
    <source>
        <dbReference type="Proteomes" id="UP001652620"/>
    </source>
</evidence>
<evidence type="ECO:0000256" key="7">
    <source>
        <dbReference type="ARBA" id="ARBA00023136"/>
    </source>
</evidence>
<feature type="domain" description="ABC transmembrane type-1" evidence="11">
    <location>
        <begin position="500"/>
        <end position="848"/>
    </location>
</feature>
<dbReference type="PROSITE" id="PS50893">
    <property type="entry name" value="ABC_TRANSPORTER_2"/>
    <property type="match status" value="2"/>
</dbReference>
<feature type="transmembrane region" description="Helical" evidence="9">
    <location>
        <begin position="702"/>
        <end position="722"/>
    </location>
</feature>
<feature type="transmembrane region" description="Helical" evidence="9">
    <location>
        <begin position="59"/>
        <end position="78"/>
    </location>
</feature>
<feature type="compositionally biased region" description="Polar residues" evidence="8">
    <location>
        <begin position="1740"/>
        <end position="1750"/>
    </location>
</feature>
<evidence type="ECO:0000256" key="8">
    <source>
        <dbReference type="SAM" id="MobiDB-lite"/>
    </source>
</evidence>
<feature type="transmembrane region" description="Helical" evidence="9">
    <location>
        <begin position="144"/>
        <end position="161"/>
    </location>
</feature>
<feature type="region of interest" description="Disordered" evidence="8">
    <location>
        <begin position="388"/>
        <end position="409"/>
    </location>
</feature>
<organism evidence="12 14">
    <name type="scientific">Bactrocera dorsalis</name>
    <name type="common">Oriental fruit fly</name>
    <name type="synonym">Dacus dorsalis</name>
    <dbReference type="NCBI Taxonomy" id="27457"/>
    <lineage>
        <taxon>Eukaryota</taxon>
        <taxon>Metazoa</taxon>
        <taxon>Ecdysozoa</taxon>
        <taxon>Arthropoda</taxon>
        <taxon>Hexapoda</taxon>
        <taxon>Insecta</taxon>
        <taxon>Pterygota</taxon>
        <taxon>Neoptera</taxon>
        <taxon>Endopterygota</taxon>
        <taxon>Diptera</taxon>
        <taxon>Brachycera</taxon>
        <taxon>Muscomorpha</taxon>
        <taxon>Tephritoidea</taxon>
        <taxon>Tephritidae</taxon>
        <taxon>Bactrocera</taxon>
        <taxon>Bactrocera</taxon>
    </lineage>
</organism>
<sequence length="2529" mass="279605">MALILYCDDLTQAPQSLNTDICSISTFKWQLSIVVSALLLVIGLHVLRKWKYRLHHTLLLYHNLRAATALLLFSLNTIELARALLPLSAEQLQQQNTDDNNAAANTTYLVVGSDLLWNALAALCLTLILMWYHRVVEVKKSTNYLYFTCIIELFISFVRIYELAEISYFQNIYEMEACLETLSVMSLLGMAAIDGFTIYKERFRPDYLEDYEKIGYKHTLATFYSKACFWWLTPLLWFGYKEPLEVEDLGQMRLEDSARAHYDQFLLIYKTAKVKNGDRPPSLWLCYLRSSWRMFTLGGLLKLCGDLCALIGPLAIQQIVQYIESMYSTTYASWLHSNNNNNSGANNPNATINDSPYTPGRALRSSVGNHSYDSSEIVRNRSITPGGIQNLYSDHSNNSSNSSSSSRFGNFHDSSRIRLQAAATNWISNALAAALTNTNTYSTSGTSGGGNGNGNNNYNMHYINGPSAEAAMITEPSRALSVGLSSIIINTTTSTDDNNQMLNAGIDYNDAEVQIYYPNWLDLVSNGWAIAWLVLLAALAQGAFSQASTHVLNMTGIRIKTSLQGLIYRKTLLLNSSVGQSAAGGGGVGYNEACAAGVGAGGGVDVTKGKYLKTHANGAVNPAAAEEGRAGGKVDVAADNAKNNGATKGADVSGLSDVGAITNLMSEDALNVMSFFWIAHYVWAIPLKIGVVMYLLYLKLGISAIIGSFVCILTMTPLQFLIGRAMSFNTDKVAECADQRLRIIHDVLMGIKAIKFNVWTESFVHRIDEKRKKELKYLGWDSFYFTLMTILTHISSVLISYVTLAAYVALEGDEAEFTASRLFSALALFQQLTVPLLIFPITVPIILSAVVSTKRLERFLSAREIHKQFEGIRHMARILSKSDASLDFYEVQGKSVNDLTISESGSGDSGLGFVGDKQRVQRENKLNERLALKLHIPESPAPLAHSEPQTPLTTNDPSIVDKHLLTPRRNSEEHLLGSAVGRKLSQQRRDLLRNSPYVVIRPRKFPGGATAPAHAQLTPAQQLAHKRMDSWSRDSLVLKLPEDMAVSVRDACFAWNPQYPELRLLTLRNVTVPRSKLTMVVGKNGSGKTSLLSALLMEMPLLRGDIIWNKTSTIAFVPQQPWLLNANIRENILFGESFRPRRYDFVLEACALKPDIELMPDADFTVIGERGINLSGGQRQRIAIARALYSSANVVIMDDPFSSLDNEVARHIFEQSVQRMLLKAKRTVILVTQQLQLTRHADYLIVMKNGQLLATGGYKEIELKYPHIVAKWQTIIAKVNEQTDDNDCNMAAAGRTACERWKLYQNVTKLGLQRTKSTKVMAAKTKTKANAKAAAKPKTIRSDSREIVLNMEAGVVGDVRANGDTIVELLDGEVSEQANVVNDVVAVAGDSIGKELDEVDAMEEEDEDDEEDEEEEDDDDDEEDDLMTVQPLPSISRCRSGSTYVNRIGALHDTPTGAIPARIPLTRQRSSHYGSRHLFYDAPLPTDECQMEDVILRRRRRSQRVRRNSAQDQQRPYSLISTGSSRLSATSTSTTASAELRHSLFTNSVGSNAPSYMSGVSGNSLLSVDTGFVGGVEESPQRTRSWQPQSAGGDEVVIKAHQKVSRNKSSPGCLVHSTQQQQQQQQQKVNKEGAATVGLGSGFQQFLRRMSMRRTAAHIKPRPLSGSNSIRSITEESTTNQSTPISSSVPSIELSTVATPEADEDQKDAIISEDDSWIVHIENEEVADATIDYKTLTNMTNTPLHNNDNKPPQRRNTIKRSRSGIKRSAGRGGNFTVNASTSSGYDAERKYGKIPAHIYLLYLRASGWRMVTIFFLTALIWQGMRVYTDVWLQHWTDGSTGNGNINVNSRDSGDNAWKRADSMTTAVSPQAFNRFDTTGINATAATGIRAATALLQAAVIKTAYNNNNNNSKVYNNDSSDNGHAEDVTYYFHIYSAISCVCIVMAVISTPVGQLAGCNARSNLHDQLLLAIMRKPLHFFQVTPLGRLMNRFGNDMAIIDKKIAATSQRLLQFSLLCLCAVLINVSITPWFILLTAPICIVYYGIQKFYRCSARELQRIENSTSSPVISHLSETIQGVTTIRAYNQEARFTEILFKRLEANTIAFTILNTSNRWLGISLDFLGGFIVFIAVITALVAATISCNRYKSKFGNGTHNITELLTPSPSLVGLAINYTLLMPIYLNWVVKLLADMEMYVGAVERIAYYAEIDQNVETPLDITCDDDTATNGKKAKATGKSVNDTSVNFEVARVEFCKPRSLSVPLVMSNYESVPISWPRQGDIRFESVSLRYEGQRDEVIKNLSLKIPYGQKIGICGRTGSGKSSLAMSLLGVLQTTAGRICIDDVDITKIHPDEVRMRVSMIPQDVHVFNLSIRENLNPTAYYAISELWDALEKVGLTSFVNQLPDNIDTIVGEGGIQLSAGQRQLLCLARILLRGSVCLILDEATSSLDSGAEQALLTAAHNSFRGRTIITIAHRLSTILDYDRIIVLEQGRIIEDGTPAELQQRKDGAFYGLLHSGRTVAGANFPQQEMRA</sequence>
<feature type="domain" description="ABC transmembrane type-1" evidence="11">
    <location>
        <begin position="1882"/>
        <end position="2192"/>
    </location>
</feature>
<feature type="transmembrane region" description="Helical" evidence="9">
    <location>
        <begin position="115"/>
        <end position="132"/>
    </location>
</feature>
<feature type="compositionally biased region" description="Basic residues" evidence="8">
    <location>
        <begin position="1752"/>
        <end position="1769"/>
    </location>
</feature>
<dbReference type="CDD" id="cd03250">
    <property type="entry name" value="ABCC_MRP_domain1"/>
    <property type="match status" value="1"/>
</dbReference>
<dbReference type="RefSeq" id="XP_049302613.1">
    <property type="nucleotide sequence ID" value="XM_049446656.1"/>
</dbReference>